<feature type="signal peptide" evidence="2">
    <location>
        <begin position="1"/>
        <end position="23"/>
    </location>
</feature>
<feature type="coiled-coil region" evidence="1">
    <location>
        <begin position="26"/>
        <end position="67"/>
    </location>
</feature>
<gene>
    <name evidence="3" type="ORF">SAMN02745190_01966</name>
</gene>
<reference evidence="3 4" key="1">
    <citation type="submission" date="2016-11" db="EMBL/GenBank/DDBJ databases">
        <authorList>
            <person name="Jaros S."/>
            <person name="Januszkiewicz K."/>
            <person name="Wedrychowicz H."/>
        </authorList>
    </citation>
    <scope>NUCLEOTIDE SEQUENCE [LARGE SCALE GENOMIC DNA]</scope>
    <source>
        <strain evidence="3 4">DSM 10502</strain>
    </source>
</reference>
<keyword evidence="1" id="KW-0175">Coiled coil</keyword>
<dbReference type="Proteomes" id="UP000184404">
    <property type="component" value="Unassembled WGS sequence"/>
</dbReference>
<keyword evidence="4" id="KW-1185">Reference proteome</keyword>
<dbReference type="RefSeq" id="WP_234988313.1">
    <property type="nucleotide sequence ID" value="NZ_FQUG01000007.1"/>
</dbReference>
<dbReference type="EMBL" id="FQUG01000007">
    <property type="protein sequence ID" value="SHF14386.1"/>
    <property type="molecule type" value="Genomic_DNA"/>
</dbReference>
<evidence type="ECO:0000256" key="2">
    <source>
        <dbReference type="SAM" id="SignalP"/>
    </source>
</evidence>
<keyword evidence="2" id="KW-0732">Signal</keyword>
<feature type="chain" id="PRO_5012070103" description="Phosphate-selective porin O and P" evidence="2">
    <location>
        <begin position="24"/>
        <end position="419"/>
    </location>
</feature>
<evidence type="ECO:0000313" key="4">
    <source>
        <dbReference type="Proteomes" id="UP000184404"/>
    </source>
</evidence>
<evidence type="ECO:0008006" key="5">
    <source>
        <dbReference type="Google" id="ProtNLM"/>
    </source>
</evidence>
<evidence type="ECO:0000313" key="3">
    <source>
        <dbReference type="EMBL" id="SHF14386.1"/>
    </source>
</evidence>
<name>A0A1M4Z9W5_9FIRM</name>
<accession>A0A1M4Z9W5</accession>
<dbReference type="SUPFAM" id="SSF56935">
    <property type="entry name" value="Porins"/>
    <property type="match status" value="1"/>
</dbReference>
<dbReference type="AlphaFoldDB" id="A0A1M4Z9W5"/>
<evidence type="ECO:0000256" key="1">
    <source>
        <dbReference type="SAM" id="Coils"/>
    </source>
</evidence>
<organism evidence="3 4">
    <name type="scientific">Schwartzia succinivorans DSM 10502</name>
    <dbReference type="NCBI Taxonomy" id="1123243"/>
    <lineage>
        <taxon>Bacteria</taxon>
        <taxon>Bacillati</taxon>
        <taxon>Bacillota</taxon>
        <taxon>Negativicutes</taxon>
        <taxon>Selenomonadales</taxon>
        <taxon>Selenomonadaceae</taxon>
        <taxon>Schwartzia</taxon>
    </lineage>
</organism>
<protein>
    <recommendedName>
        <fullName evidence="5">Phosphate-selective porin O and P</fullName>
    </recommendedName>
</protein>
<dbReference type="STRING" id="1123243.SAMN02745190_01966"/>
<proteinExistence type="predicted"/>
<sequence>MNKKARVLTCAALLTAMSTTAFAAEATDTSAELNDLKARLAALEQRIDAQDKALKASEEELAKYRKNTAAAPAKSKNDDWKFYGDARIRAIQSDGDDSFHFQQRVRLNLEKRIGKNATFRVRDILVNENTMGDSGSYSYADGTKLTTSDGKDTTNKIDNAYVQFDSLGSDPILKNTMLKIGRFGHDFGTTGYWASKGSLGMYDGVEFETRLNKFTIGGGFGDWGGGKAHSNDYISVTSAGKASIKQGSDSKGTTTNKLEKNYFVKLGYTPSSATRFQLWHIHELRGKYSPTDYSVTGLGLVQKLGDNFTLAADYSKNMAVSGNPQGTVAVLTYKGASYNKPHSYGVSLYYIDVDKFNVANTLTKSVNIPTNDNRGIGLGFSYILSKDIRADFLTEFDMEKKSTGEKIGNYYRAQLSLRF</sequence>